<dbReference type="PANTHER" id="PTHR43736:SF1">
    <property type="entry name" value="DIHYDRONEOPTERIN TRIPHOSPHATE DIPHOSPHATASE"/>
    <property type="match status" value="1"/>
</dbReference>
<dbReference type="GO" id="GO:0008828">
    <property type="term" value="F:dATP diphosphatase activity"/>
    <property type="evidence" value="ECO:0007669"/>
    <property type="project" value="InterPro"/>
</dbReference>
<dbReference type="PANTHER" id="PTHR43736">
    <property type="entry name" value="ADP-RIBOSE PYROPHOSPHATASE"/>
    <property type="match status" value="1"/>
</dbReference>
<keyword evidence="3" id="KW-0460">Magnesium</keyword>
<evidence type="ECO:0000256" key="3">
    <source>
        <dbReference type="PIRSR" id="PIRSR603564-2"/>
    </source>
</evidence>
<feature type="domain" description="Nudix hydrolase" evidence="4">
    <location>
        <begin position="3"/>
        <end position="141"/>
    </location>
</feature>
<dbReference type="PRINTS" id="PR01404">
    <property type="entry name" value="NPPPHYDRLASE"/>
</dbReference>
<proteinExistence type="predicted"/>
<dbReference type="InterPro" id="IPR003564">
    <property type="entry name" value="DHNTPase"/>
</dbReference>
<dbReference type="InterPro" id="IPR015797">
    <property type="entry name" value="NUDIX_hydrolase-like_dom_sf"/>
</dbReference>
<dbReference type="InterPro" id="IPR020084">
    <property type="entry name" value="NUDIX_hydrolase_CS"/>
</dbReference>
<dbReference type="CDD" id="cd04664">
    <property type="entry name" value="NUDIX_DHNTPase_like"/>
    <property type="match status" value="1"/>
</dbReference>
<protein>
    <submittedName>
        <fullName evidence="5">Dihydroneopterin triphosphate pyrophosphatase</fullName>
    </submittedName>
</protein>
<dbReference type="OrthoDB" id="7066556at2"/>
<sequence>MAGFRRPESVLVVVHTALGHVLLLERVHPPGFWQSVTGSLGWDETPQEAAVRELAEETGIEGVPVIDCRRTNRFPILPPWRHRFAPGVTENVEHVFRVELPQPVVVRLAPGEHRAWRWLPREAAARLASSWTDRDAIRNFVPAAAC</sequence>
<organism evidence="5 6">
    <name type="scientific">Inmirania thermothiophila</name>
    <dbReference type="NCBI Taxonomy" id="1750597"/>
    <lineage>
        <taxon>Bacteria</taxon>
        <taxon>Pseudomonadati</taxon>
        <taxon>Pseudomonadota</taxon>
        <taxon>Gammaproteobacteria</taxon>
        <taxon>Chromatiales</taxon>
        <taxon>Ectothiorhodospiraceae</taxon>
        <taxon>Inmirania</taxon>
    </lineage>
</organism>
<reference evidence="5 6" key="1">
    <citation type="submission" date="2018-11" db="EMBL/GenBank/DDBJ databases">
        <title>Genomic Encyclopedia of Type Strains, Phase IV (KMG-IV): sequencing the most valuable type-strain genomes for metagenomic binning, comparative biology and taxonomic classification.</title>
        <authorList>
            <person name="Goeker M."/>
        </authorList>
    </citation>
    <scope>NUCLEOTIDE SEQUENCE [LARGE SCALE GENOMIC DNA]</scope>
    <source>
        <strain evidence="5 6">DSM 100275</strain>
    </source>
</reference>
<accession>A0A3N1XU70</accession>
<dbReference type="RefSeq" id="WP_123402193.1">
    <property type="nucleotide sequence ID" value="NZ_RJVI01000003.1"/>
</dbReference>
<dbReference type="InterPro" id="IPR000086">
    <property type="entry name" value="NUDIX_hydrolase_dom"/>
</dbReference>
<feature type="binding site" evidence="3">
    <location>
        <position position="112"/>
    </location>
    <ligand>
        <name>Mg(2+)</name>
        <dbReference type="ChEBI" id="CHEBI:18420"/>
    </ligand>
</feature>
<evidence type="ECO:0000313" key="5">
    <source>
        <dbReference type="EMBL" id="ROR29808.1"/>
    </source>
</evidence>
<dbReference type="EMBL" id="RJVI01000003">
    <property type="protein sequence ID" value="ROR29808.1"/>
    <property type="molecule type" value="Genomic_DNA"/>
</dbReference>
<evidence type="ECO:0000256" key="2">
    <source>
        <dbReference type="PIRSR" id="PIRSR603564-1"/>
    </source>
</evidence>
<dbReference type="NCBIfam" id="NF006961">
    <property type="entry name" value="PRK09438.1"/>
    <property type="match status" value="1"/>
</dbReference>
<dbReference type="PROSITE" id="PS51462">
    <property type="entry name" value="NUDIX"/>
    <property type="match status" value="1"/>
</dbReference>
<dbReference type="PROSITE" id="PS00893">
    <property type="entry name" value="NUDIX_BOX"/>
    <property type="match status" value="1"/>
</dbReference>
<comment type="caution">
    <text evidence="5">The sequence shown here is derived from an EMBL/GenBank/DDBJ whole genome shotgun (WGS) entry which is preliminary data.</text>
</comment>
<evidence type="ECO:0000256" key="1">
    <source>
        <dbReference type="ARBA" id="ARBA00022801"/>
    </source>
</evidence>
<dbReference type="GO" id="GO:0046872">
    <property type="term" value="F:metal ion binding"/>
    <property type="evidence" value="ECO:0007669"/>
    <property type="project" value="UniProtKB-KW"/>
</dbReference>
<comment type="cofactor">
    <cofactor evidence="3">
        <name>Mg(2+)</name>
        <dbReference type="ChEBI" id="CHEBI:18420"/>
    </cofactor>
    <text evidence="3">Binds 1 Mg(2+) ion per subunit.</text>
</comment>
<feature type="binding site" evidence="2">
    <location>
        <position position="130"/>
    </location>
    <ligand>
        <name>substrate</name>
    </ligand>
</feature>
<keyword evidence="1" id="KW-0378">Hydrolase</keyword>
<evidence type="ECO:0000313" key="6">
    <source>
        <dbReference type="Proteomes" id="UP000276634"/>
    </source>
</evidence>
<dbReference type="Gene3D" id="3.90.79.10">
    <property type="entry name" value="Nucleoside Triphosphate Pyrophosphohydrolase"/>
    <property type="match status" value="1"/>
</dbReference>
<name>A0A3N1XU70_9GAMM</name>
<feature type="binding site" evidence="2">
    <location>
        <position position="37"/>
    </location>
    <ligand>
        <name>substrate</name>
    </ligand>
</feature>
<feature type="binding site" evidence="3">
    <location>
        <position position="53"/>
    </location>
    <ligand>
        <name>Mg(2+)</name>
        <dbReference type="ChEBI" id="CHEBI:18420"/>
    </ligand>
</feature>
<keyword evidence="3" id="KW-0479">Metal-binding</keyword>
<keyword evidence="6" id="KW-1185">Reference proteome</keyword>
<feature type="binding site" evidence="3">
    <location>
        <position position="57"/>
    </location>
    <ligand>
        <name>Mg(2+)</name>
        <dbReference type="ChEBI" id="CHEBI:18420"/>
    </ligand>
</feature>
<dbReference type="GO" id="GO:0019177">
    <property type="term" value="F:dihydroneopterin triphosphate pyrophosphohydrolase activity"/>
    <property type="evidence" value="ECO:0007669"/>
    <property type="project" value="InterPro"/>
</dbReference>
<dbReference type="GO" id="GO:0046656">
    <property type="term" value="P:folic acid biosynthetic process"/>
    <property type="evidence" value="ECO:0007669"/>
    <property type="project" value="InterPro"/>
</dbReference>
<gene>
    <name evidence="5" type="ORF">EDC57_2486</name>
</gene>
<dbReference type="Proteomes" id="UP000276634">
    <property type="component" value="Unassembled WGS sequence"/>
</dbReference>
<evidence type="ECO:0000259" key="4">
    <source>
        <dbReference type="PROSITE" id="PS51462"/>
    </source>
</evidence>
<dbReference type="SUPFAM" id="SSF55811">
    <property type="entry name" value="Nudix"/>
    <property type="match status" value="1"/>
</dbReference>
<dbReference type="AlphaFoldDB" id="A0A3N1XU70"/>
<dbReference type="Pfam" id="PF00293">
    <property type="entry name" value="NUDIX"/>
    <property type="match status" value="1"/>
</dbReference>
<feature type="binding site" evidence="2">
    <location>
        <position position="26"/>
    </location>
    <ligand>
        <name>substrate</name>
    </ligand>
</feature>